<gene>
    <name evidence="3" type="ORF">CGGC5_v014009</name>
</gene>
<feature type="transmembrane region" description="Helical" evidence="2">
    <location>
        <begin position="53"/>
        <end position="73"/>
    </location>
</feature>
<dbReference type="Proteomes" id="UP000011096">
    <property type="component" value="Unassembled WGS sequence"/>
</dbReference>
<feature type="transmembrane region" description="Helical" evidence="2">
    <location>
        <begin position="215"/>
        <end position="237"/>
    </location>
</feature>
<sequence>MLNASISHRKTPGKDTAPTQTDTPFSNDITKTTIRQANTTTKNPRLQLPSPQWWLLAIPSFLISLHGALFFTGLTPGDPQIKARILASTGGCVHIFGSFIAMGLGPFQFLPSLRHAYPTFHKWLGWVYAAAVAAGGVAAFYVTFHSLALPWGRVGFAALACAWLETLRRSIVAVKRGDVKGHMGWMTRNFACTYAAVMLRWQLPLMIVAGMEVKFALSITGFISWIPNLIFVEYFVLS</sequence>
<dbReference type="RefSeq" id="XP_031876891.1">
    <property type="nucleotide sequence ID" value="XM_032026661.1"/>
</dbReference>
<evidence type="ECO:0000256" key="1">
    <source>
        <dbReference type="SAM" id="MobiDB-lite"/>
    </source>
</evidence>
<feature type="transmembrane region" description="Helical" evidence="2">
    <location>
        <begin position="123"/>
        <end position="142"/>
    </location>
</feature>
<feature type="compositionally biased region" description="Polar residues" evidence="1">
    <location>
        <begin position="17"/>
        <end position="44"/>
    </location>
</feature>
<keyword evidence="2" id="KW-1133">Transmembrane helix</keyword>
<proteinExistence type="predicted"/>
<keyword evidence="2" id="KW-0472">Membrane</keyword>
<protein>
    <submittedName>
        <fullName evidence="3">Uncharacterized protein</fullName>
    </submittedName>
</protein>
<reference evidence="3 4" key="1">
    <citation type="submission" date="2012-08" db="EMBL/GenBank/DDBJ databases">
        <authorList>
            <person name="Gan P.H.P."/>
            <person name="Ikeda K."/>
            <person name="Irieda H."/>
            <person name="Narusaka M."/>
            <person name="O'Connell R.J."/>
            <person name="Narusaka Y."/>
            <person name="Takano Y."/>
            <person name="Kubo Y."/>
            <person name="Shirasu K."/>
        </authorList>
    </citation>
    <scope>NUCLEOTIDE SEQUENCE [LARGE SCALE GENOMIC DNA]</scope>
    <source>
        <strain evidence="3 4">Nara gc5</strain>
    </source>
</reference>
<comment type="caution">
    <text evidence="3">The sequence shown here is derived from an EMBL/GenBank/DDBJ whole genome shotgun (WGS) entry which is preliminary data.</text>
</comment>
<dbReference type="OrthoDB" id="4482604at2759"/>
<evidence type="ECO:0000256" key="2">
    <source>
        <dbReference type="SAM" id="Phobius"/>
    </source>
</evidence>
<feature type="region of interest" description="Disordered" evidence="1">
    <location>
        <begin position="1"/>
        <end position="44"/>
    </location>
</feature>
<feature type="transmembrane region" description="Helical" evidence="2">
    <location>
        <begin position="85"/>
        <end position="111"/>
    </location>
</feature>
<dbReference type="InParanoid" id="A0A7J6IR97"/>
<reference evidence="3 4" key="2">
    <citation type="submission" date="2020-04" db="EMBL/GenBank/DDBJ databases">
        <title>Genome sequencing and assembly of multiple isolates from the Colletotrichum gloeosporioides species complex.</title>
        <authorList>
            <person name="Gan P."/>
            <person name="Shirasu K."/>
        </authorList>
    </citation>
    <scope>NUCLEOTIDE SEQUENCE [LARGE SCALE GENOMIC DNA]</scope>
    <source>
        <strain evidence="3 4">Nara gc5</strain>
    </source>
</reference>
<evidence type="ECO:0000313" key="3">
    <source>
        <dbReference type="EMBL" id="KAF4478216.1"/>
    </source>
</evidence>
<dbReference type="GeneID" id="43610799"/>
<dbReference type="InterPro" id="IPR018750">
    <property type="entry name" value="DUF2306_membrane"/>
</dbReference>
<dbReference type="Pfam" id="PF10067">
    <property type="entry name" value="DUF2306"/>
    <property type="match status" value="1"/>
</dbReference>
<organism evidence="3 4">
    <name type="scientific">Colletotrichum fructicola (strain Nara gc5)</name>
    <name type="common">Anthracnose fungus</name>
    <name type="synonym">Colletotrichum gloeosporioides (strain Nara gc5)</name>
    <dbReference type="NCBI Taxonomy" id="1213859"/>
    <lineage>
        <taxon>Eukaryota</taxon>
        <taxon>Fungi</taxon>
        <taxon>Dikarya</taxon>
        <taxon>Ascomycota</taxon>
        <taxon>Pezizomycotina</taxon>
        <taxon>Sordariomycetes</taxon>
        <taxon>Hypocreomycetidae</taxon>
        <taxon>Glomerellales</taxon>
        <taxon>Glomerellaceae</taxon>
        <taxon>Colletotrichum</taxon>
        <taxon>Colletotrichum gloeosporioides species complex</taxon>
    </lineage>
</organism>
<evidence type="ECO:0000313" key="4">
    <source>
        <dbReference type="Proteomes" id="UP000011096"/>
    </source>
</evidence>
<dbReference type="EMBL" id="ANPB02000008">
    <property type="protein sequence ID" value="KAF4478216.1"/>
    <property type="molecule type" value="Genomic_DNA"/>
</dbReference>
<dbReference type="AlphaFoldDB" id="A0A7J6IR97"/>
<accession>A0A7J6IR97</accession>
<keyword evidence="2" id="KW-0812">Transmembrane</keyword>
<keyword evidence="4" id="KW-1185">Reference proteome</keyword>
<name>A0A7J6IR97_COLFN</name>